<dbReference type="AlphaFoldDB" id="A0A2A5WNJ9"/>
<dbReference type="Proteomes" id="UP000219327">
    <property type="component" value="Unassembled WGS sequence"/>
</dbReference>
<sequence>MAVTWQTHRQSFFSGILKTSGDHGRNRRANRSGSIRLEERYKGRSYRRNSQHINQHNMMHSNWRCFDWFRLLTGEPIA</sequence>
<name>A0A2A5WNJ9_9GAMM</name>
<evidence type="ECO:0000313" key="2">
    <source>
        <dbReference type="Proteomes" id="UP000219327"/>
    </source>
</evidence>
<reference evidence="1 2" key="1">
    <citation type="submission" date="2017-08" db="EMBL/GenBank/DDBJ databases">
        <title>Fine stratification of microbial communities through a metagenomic profile of the photic zone.</title>
        <authorList>
            <person name="Haro-Moreno J.M."/>
            <person name="Lopez-Perez M."/>
            <person name="De La Torre J."/>
            <person name="Picazo A."/>
            <person name="Camacho A."/>
            <person name="Rodriguez-Valera F."/>
        </authorList>
    </citation>
    <scope>NUCLEOTIDE SEQUENCE [LARGE SCALE GENOMIC DNA]</scope>
    <source>
        <strain evidence="1">MED-G24</strain>
    </source>
</reference>
<gene>
    <name evidence="1" type="ORF">CNE99_07475</name>
</gene>
<dbReference type="EMBL" id="NTKD01000041">
    <property type="protein sequence ID" value="PDH38032.1"/>
    <property type="molecule type" value="Genomic_DNA"/>
</dbReference>
<proteinExistence type="predicted"/>
<comment type="caution">
    <text evidence="1">The sequence shown here is derived from an EMBL/GenBank/DDBJ whole genome shotgun (WGS) entry which is preliminary data.</text>
</comment>
<evidence type="ECO:0000313" key="1">
    <source>
        <dbReference type="EMBL" id="PDH38032.1"/>
    </source>
</evidence>
<accession>A0A2A5WNJ9</accession>
<organism evidence="1 2">
    <name type="scientific">OM182 bacterium MED-G24</name>
    <dbReference type="NCBI Taxonomy" id="1986255"/>
    <lineage>
        <taxon>Bacteria</taxon>
        <taxon>Pseudomonadati</taxon>
        <taxon>Pseudomonadota</taxon>
        <taxon>Gammaproteobacteria</taxon>
        <taxon>OMG group</taxon>
        <taxon>OM182 clade</taxon>
    </lineage>
</organism>
<protein>
    <submittedName>
        <fullName evidence="1">Uncharacterized protein</fullName>
    </submittedName>
</protein>